<dbReference type="InterPro" id="IPR001763">
    <property type="entry name" value="Rhodanese-like_dom"/>
</dbReference>
<dbReference type="InterPro" id="IPR000751">
    <property type="entry name" value="MPI_Phosphatase"/>
</dbReference>
<dbReference type="Pfam" id="PF00581">
    <property type="entry name" value="Rhodanese"/>
    <property type="match status" value="1"/>
</dbReference>
<evidence type="ECO:0000256" key="2">
    <source>
        <dbReference type="ARBA" id="ARBA00022618"/>
    </source>
</evidence>
<dbReference type="FunFam" id="3.40.250.10:FF:000021">
    <property type="entry name" value="M-phase inducer phosphatase cdc-25.2"/>
    <property type="match status" value="1"/>
</dbReference>
<keyword evidence="2 8" id="KW-0132">Cell division</keyword>
<keyword evidence="5 8" id="KW-0904">Protein phosphatase</keyword>
<dbReference type="Proteomes" id="UP000005237">
    <property type="component" value="Unassembled WGS sequence"/>
</dbReference>
<dbReference type="EnsemblMetazoa" id="CJA06801.1">
    <property type="protein sequence ID" value="CJA06801.1"/>
    <property type="gene ID" value="WBGene00126005"/>
</dbReference>
<dbReference type="SMART" id="SM00450">
    <property type="entry name" value="RHOD"/>
    <property type="match status" value="1"/>
</dbReference>
<dbReference type="GO" id="GO:0051301">
    <property type="term" value="P:cell division"/>
    <property type="evidence" value="ECO:0007669"/>
    <property type="project" value="UniProtKB-UniRule"/>
</dbReference>
<dbReference type="Gene3D" id="3.40.250.10">
    <property type="entry name" value="Rhodanese-like domain"/>
    <property type="match status" value="1"/>
</dbReference>
<evidence type="ECO:0000256" key="1">
    <source>
        <dbReference type="ARBA" id="ARBA00011065"/>
    </source>
</evidence>
<evidence type="ECO:0000256" key="7">
    <source>
        <dbReference type="ARBA" id="ARBA00051722"/>
    </source>
</evidence>
<keyword evidence="3 8" id="KW-0498">Mitosis</keyword>
<evidence type="ECO:0000256" key="8">
    <source>
        <dbReference type="RuleBase" id="RU368028"/>
    </source>
</evidence>
<dbReference type="InterPro" id="IPR036873">
    <property type="entry name" value="Rhodanese-like_dom_sf"/>
</dbReference>
<evidence type="ECO:0000256" key="3">
    <source>
        <dbReference type="ARBA" id="ARBA00022776"/>
    </source>
</evidence>
<comment type="catalytic activity">
    <reaction evidence="7 8">
        <text>O-phospho-L-tyrosyl-[protein] + H2O = L-tyrosyl-[protein] + phosphate</text>
        <dbReference type="Rhea" id="RHEA:10684"/>
        <dbReference type="Rhea" id="RHEA-COMP:10136"/>
        <dbReference type="Rhea" id="RHEA-COMP:20101"/>
        <dbReference type="ChEBI" id="CHEBI:15377"/>
        <dbReference type="ChEBI" id="CHEBI:43474"/>
        <dbReference type="ChEBI" id="CHEBI:46858"/>
        <dbReference type="ChEBI" id="CHEBI:61978"/>
        <dbReference type="EC" id="3.1.3.48"/>
    </reaction>
</comment>
<keyword evidence="12" id="KW-1185">Reference proteome</keyword>
<name>A0A8R1DME3_CAEJA</name>
<dbReference type="GO" id="GO:0005634">
    <property type="term" value="C:nucleus"/>
    <property type="evidence" value="ECO:0007669"/>
    <property type="project" value="TreeGrafter"/>
</dbReference>
<evidence type="ECO:0000256" key="9">
    <source>
        <dbReference type="SAM" id="MobiDB-lite"/>
    </source>
</evidence>
<keyword evidence="6 8" id="KW-0131">Cell cycle</keyword>
<organism evidence="11 12">
    <name type="scientific">Caenorhabditis japonica</name>
    <dbReference type="NCBI Taxonomy" id="281687"/>
    <lineage>
        <taxon>Eukaryota</taxon>
        <taxon>Metazoa</taxon>
        <taxon>Ecdysozoa</taxon>
        <taxon>Nematoda</taxon>
        <taxon>Chromadorea</taxon>
        <taxon>Rhabditida</taxon>
        <taxon>Rhabditina</taxon>
        <taxon>Rhabditomorpha</taxon>
        <taxon>Rhabditoidea</taxon>
        <taxon>Rhabditidae</taxon>
        <taxon>Peloderinae</taxon>
        <taxon>Caenorhabditis</taxon>
    </lineage>
</organism>
<comment type="function">
    <text evidence="8">Tyrosine protein phosphatase which functions as a dosage-dependent inducer of mitotic progression.</text>
</comment>
<dbReference type="GO" id="GO:0005737">
    <property type="term" value="C:cytoplasm"/>
    <property type="evidence" value="ECO:0007669"/>
    <property type="project" value="TreeGrafter"/>
</dbReference>
<dbReference type="PANTHER" id="PTHR10828">
    <property type="entry name" value="M-PHASE INDUCER PHOSPHATASE DUAL SPECIFICITY PHOSPHATASE CDC25"/>
    <property type="match status" value="1"/>
</dbReference>
<accession>A0A8R1DME3</accession>
<proteinExistence type="inferred from homology"/>
<dbReference type="CDD" id="cd01530">
    <property type="entry name" value="Cdc25"/>
    <property type="match status" value="1"/>
</dbReference>
<keyword evidence="4 8" id="KW-0378">Hydrolase</keyword>
<evidence type="ECO:0000256" key="5">
    <source>
        <dbReference type="ARBA" id="ARBA00022912"/>
    </source>
</evidence>
<dbReference type="PROSITE" id="PS50206">
    <property type="entry name" value="RHODANESE_3"/>
    <property type="match status" value="1"/>
</dbReference>
<evidence type="ECO:0000256" key="6">
    <source>
        <dbReference type="ARBA" id="ARBA00023306"/>
    </source>
</evidence>
<evidence type="ECO:0000313" key="12">
    <source>
        <dbReference type="Proteomes" id="UP000005237"/>
    </source>
</evidence>
<comment type="similarity">
    <text evidence="1 8">Belongs to the MPI phosphatase family.</text>
</comment>
<dbReference type="GO" id="GO:0000086">
    <property type="term" value="P:G2/M transition of mitotic cell cycle"/>
    <property type="evidence" value="ECO:0007669"/>
    <property type="project" value="TreeGrafter"/>
</dbReference>
<dbReference type="GO" id="GO:0010971">
    <property type="term" value="P:positive regulation of G2/M transition of mitotic cell cycle"/>
    <property type="evidence" value="ECO:0007669"/>
    <property type="project" value="TreeGrafter"/>
</dbReference>
<dbReference type="AlphaFoldDB" id="A0A8R1DME3"/>
<dbReference type="GO" id="GO:0110032">
    <property type="term" value="P:positive regulation of G2/MI transition of meiotic cell cycle"/>
    <property type="evidence" value="ECO:0007669"/>
    <property type="project" value="TreeGrafter"/>
</dbReference>
<feature type="region of interest" description="Disordered" evidence="9">
    <location>
        <begin position="484"/>
        <end position="503"/>
    </location>
</feature>
<dbReference type="PRINTS" id="PR00716">
    <property type="entry name" value="MPIPHPHTASE"/>
</dbReference>
<evidence type="ECO:0000313" key="11">
    <source>
        <dbReference type="EnsemblMetazoa" id="CJA06801.1"/>
    </source>
</evidence>
<feature type="domain" description="Rhodanese" evidence="10">
    <location>
        <begin position="220"/>
        <end position="324"/>
    </location>
</feature>
<evidence type="ECO:0000256" key="4">
    <source>
        <dbReference type="ARBA" id="ARBA00022801"/>
    </source>
</evidence>
<sequence length="520" mass="58730">MASSTMVEALDFSKIGDTTNSARQALTDCSNFVAKVVMHSSGSAFFHCDTPTGRQPKSVFYSDSLDLSQYEKERLESRKRSSASLSPSCSLMDRKRSRNMSLVAPQSDKICRYSTTSLEKAVDPFKEDDDVFVADDATSFTYIPSEVPRSTTSLWELGGSLERKTSDTSGNGGSFLEKEVKYTLPSVEFPQKASQAYRSISAITLLSEFHRLGDAFHSIYVIVDCRYPYEFRGGHVRGAINMYKRGEINAMFFPDDVDLMVTNKRIPIFYCEYSQKRGPTMANAVRSIDRVRNELRYPHVEYPEMYLLDHGYKALWNRRECRQICDPCDYVPMDHKHFTNQMKTARGERHRSQASVQKNGEPAVEQNKWSMRTRSAVRRDSSVMSLHSRFSHSSSSLSNWSSQLFTGYREEALYLENEKPKKSVSAFNINSVGSEDDIDTALARRKLSTLSAATSIPITTPLEAEQHVVQLGLKIITPDFPCRPSEATPSLPQYPALGLHDEKSSTPRAFLDFSQLSDTE</sequence>
<dbReference type="GO" id="GO:0004725">
    <property type="term" value="F:protein tyrosine phosphatase activity"/>
    <property type="evidence" value="ECO:0007669"/>
    <property type="project" value="UniProtKB-UniRule"/>
</dbReference>
<evidence type="ECO:0000259" key="10">
    <source>
        <dbReference type="PROSITE" id="PS50206"/>
    </source>
</evidence>
<reference evidence="12" key="1">
    <citation type="submission" date="2010-08" db="EMBL/GenBank/DDBJ databases">
        <authorList>
            <consortium name="Caenorhabditis japonica Sequencing Consortium"/>
            <person name="Wilson R.K."/>
        </authorList>
    </citation>
    <scope>NUCLEOTIDE SEQUENCE [LARGE SCALE GENOMIC DNA]</scope>
    <source>
        <strain evidence="12">DF5081</strain>
    </source>
</reference>
<protein>
    <recommendedName>
        <fullName evidence="8">M-phase inducer phosphatase</fullName>
        <ecNumber evidence="8">3.1.3.48</ecNumber>
    </recommendedName>
</protein>
<dbReference type="PANTHER" id="PTHR10828:SF43">
    <property type="entry name" value="M-PHASE INDUCER PHOSPHATASE CDC-25.1"/>
    <property type="match status" value="1"/>
</dbReference>
<dbReference type="EC" id="3.1.3.48" evidence="8"/>
<reference evidence="11" key="2">
    <citation type="submission" date="2022-06" db="UniProtKB">
        <authorList>
            <consortium name="EnsemblMetazoa"/>
        </authorList>
    </citation>
    <scope>IDENTIFICATION</scope>
    <source>
        <strain evidence="11">DF5081</strain>
    </source>
</reference>
<dbReference type="SUPFAM" id="SSF52821">
    <property type="entry name" value="Rhodanese/Cell cycle control phosphatase"/>
    <property type="match status" value="1"/>
</dbReference>